<keyword evidence="1" id="KW-0472">Membrane</keyword>
<keyword evidence="1" id="KW-1133">Transmembrane helix</keyword>
<keyword evidence="1" id="KW-0812">Transmembrane</keyword>
<gene>
    <name evidence="2" type="ORF">NWI01_01760</name>
</gene>
<evidence type="ECO:0000313" key="2">
    <source>
        <dbReference type="EMBL" id="GEC14284.1"/>
    </source>
</evidence>
<dbReference type="Proteomes" id="UP000318825">
    <property type="component" value="Unassembled WGS sequence"/>
</dbReference>
<protein>
    <submittedName>
        <fullName evidence="2">Uncharacterized protein</fullName>
    </submittedName>
</protein>
<accession>A0A4Y3W5L3</accession>
<dbReference type="OrthoDB" id="2059848at2"/>
<feature type="transmembrane region" description="Helical" evidence="1">
    <location>
        <begin position="12"/>
        <end position="34"/>
    </location>
</feature>
<dbReference type="RefSeq" id="WP_141381855.1">
    <property type="nucleotide sequence ID" value="NZ_BJNF01000002.1"/>
</dbReference>
<evidence type="ECO:0000313" key="3">
    <source>
        <dbReference type="Proteomes" id="UP000318825"/>
    </source>
</evidence>
<name>A0A4Y3W5L3_NITWI</name>
<sequence>MTALTSDRNTPRAAGSILSLPMAAVLIYAGAIVCRNATGYATKGAVSTTLVGVGRANERVDNSGGVAGDRRINVEPGVFRFANSADTDAIAIADIGKPCYVVDDQTVAKTSGTNTRSIAGFIVDVDAQGVWVEFNEARVRSHIAGITLPEGGG</sequence>
<proteinExistence type="predicted"/>
<dbReference type="AlphaFoldDB" id="A0A4Y3W5L3"/>
<dbReference type="EMBL" id="BJNF01000002">
    <property type="protein sequence ID" value="GEC14284.1"/>
    <property type="molecule type" value="Genomic_DNA"/>
</dbReference>
<reference evidence="2 3" key="1">
    <citation type="submission" date="2019-06" db="EMBL/GenBank/DDBJ databases">
        <title>Whole genome shotgun sequence of Nitrobacter winogradskyi NBRC 14297.</title>
        <authorList>
            <person name="Hosoyama A."/>
            <person name="Uohara A."/>
            <person name="Ohji S."/>
            <person name="Ichikawa N."/>
        </authorList>
    </citation>
    <scope>NUCLEOTIDE SEQUENCE [LARGE SCALE GENOMIC DNA]</scope>
    <source>
        <strain evidence="2 3">NBRC 14297</strain>
    </source>
</reference>
<organism evidence="2 3">
    <name type="scientific">Nitrobacter winogradskyi</name>
    <name type="common">Nitrobacter agilis</name>
    <dbReference type="NCBI Taxonomy" id="913"/>
    <lineage>
        <taxon>Bacteria</taxon>
        <taxon>Pseudomonadati</taxon>
        <taxon>Pseudomonadota</taxon>
        <taxon>Alphaproteobacteria</taxon>
        <taxon>Hyphomicrobiales</taxon>
        <taxon>Nitrobacteraceae</taxon>
        <taxon>Nitrobacter</taxon>
    </lineage>
</organism>
<comment type="caution">
    <text evidence="2">The sequence shown here is derived from an EMBL/GenBank/DDBJ whole genome shotgun (WGS) entry which is preliminary data.</text>
</comment>
<evidence type="ECO:0000256" key="1">
    <source>
        <dbReference type="SAM" id="Phobius"/>
    </source>
</evidence>